<reference evidence="2" key="1">
    <citation type="submission" date="2020-06" db="EMBL/GenBank/DDBJ databases">
        <authorList>
            <consortium name="Plant Systems Biology data submission"/>
        </authorList>
    </citation>
    <scope>NUCLEOTIDE SEQUENCE</scope>
    <source>
        <strain evidence="2">D6</strain>
    </source>
</reference>
<dbReference type="EMBL" id="CAICTM010000682">
    <property type="protein sequence ID" value="CAB9514917.1"/>
    <property type="molecule type" value="Genomic_DNA"/>
</dbReference>
<dbReference type="Proteomes" id="UP001153069">
    <property type="component" value="Unassembled WGS sequence"/>
</dbReference>
<proteinExistence type="predicted"/>
<dbReference type="OrthoDB" id="49162at2759"/>
<feature type="compositionally biased region" description="Acidic residues" evidence="1">
    <location>
        <begin position="117"/>
        <end position="145"/>
    </location>
</feature>
<sequence length="404" mass="44243">MISTMHLNTNMPPSPLKRSFGSFNSSSSSLMDLNAFGLFDLDNLSTSASVTDLQLKGLKSGLDDDQSQSQSSLMCKLENDLDLDMNMDLGLNLTDGQKPFSLLGSLIQAEQKHDQQDDQQEDDQQQDDQQQDDQQDDQQEAQEQEEPPKKKLKLQAKAEPQAKAKAEPQPAKVTTINSTVEAEQAEPEPEPEQAACPYLLHQLCQAFPTDKWIINTALMLEEKVADVPASIPVLVGSKVATGNHGKIVAMQAKSSKKDKKKPLIDFAYPVNIAINNQASSDVVKVLANAAPQVLVQPEAPSGLTTLQIALQKQPKNFKLIQALLQANPTSSQVLTNRKSTPLHMACQKGCPLPIVQAIFKANPAALHQQNLHGETPLLLAERTLICPEDVANYLQAHASRRLRK</sequence>
<dbReference type="Gene3D" id="1.25.40.20">
    <property type="entry name" value="Ankyrin repeat-containing domain"/>
    <property type="match status" value="1"/>
</dbReference>
<evidence type="ECO:0000313" key="2">
    <source>
        <dbReference type="EMBL" id="CAB9514917.1"/>
    </source>
</evidence>
<accession>A0A9N8HJB9</accession>
<keyword evidence="3" id="KW-1185">Reference proteome</keyword>
<feature type="region of interest" description="Disordered" evidence="1">
    <location>
        <begin position="109"/>
        <end position="175"/>
    </location>
</feature>
<name>A0A9N8HJB9_9STRA</name>
<dbReference type="AlphaFoldDB" id="A0A9N8HJB9"/>
<dbReference type="SUPFAM" id="SSF48403">
    <property type="entry name" value="Ankyrin repeat"/>
    <property type="match status" value="1"/>
</dbReference>
<dbReference type="InterPro" id="IPR036770">
    <property type="entry name" value="Ankyrin_rpt-contain_sf"/>
</dbReference>
<gene>
    <name evidence="2" type="ORF">SEMRO_683_G186640.1</name>
</gene>
<protein>
    <submittedName>
        <fullName evidence="2">Uncharacterized protein</fullName>
    </submittedName>
</protein>
<evidence type="ECO:0000256" key="1">
    <source>
        <dbReference type="SAM" id="MobiDB-lite"/>
    </source>
</evidence>
<organism evidence="2 3">
    <name type="scientific">Seminavis robusta</name>
    <dbReference type="NCBI Taxonomy" id="568900"/>
    <lineage>
        <taxon>Eukaryota</taxon>
        <taxon>Sar</taxon>
        <taxon>Stramenopiles</taxon>
        <taxon>Ochrophyta</taxon>
        <taxon>Bacillariophyta</taxon>
        <taxon>Bacillariophyceae</taxon>
        <taxon>Bacillariophycidae</taxon>
        <taxon>Naviculales</taxon>
        <taxon>Naviculaceae</taxon>
        <taxon>Seminavis</taxon>
    </lineage>
</organism>
<comment type="caution">
    <text evidence="2">The sequence shown here is derived from an EMBL/GenBank/DDBJ whole genome shotgun (WGS) entry which is preliminary data.</text>
</comment>
<evidence type="ECO:0000313" key="3">
    <source>
        <dbReference type="Proteomes" id="UP001153069"/>
    </source>
</evidence>